<dbReference type="PANTHER" id="PTHR30041:SF4">
    <property type="entry name" value="ARSENATE REDUCTASE"/>
    <property type="match status" value="1"/>
</dbReference>
<organism evidence="3 4">
    <name type="scientific">Bdellovibrio reynosensis</name>
    <dbReference type="NCBI Taxonomy" id="2835041"/>
    <lineage>
        <taxon>Bacteria</taxon>
        <taxon>Pseudomonadati</taxon>
        <taxon>Bdellovibrionota</taxon>
        <taxon>Bdellovibrionia</taxon>
        <taxon>Bdellovibrionales</taxon>
        <taxon>Pseudobdellovibrionaceae</taxon>
        <taxon>Bdellovibrio</taxon>
    </lineage>
</organism>
<evidence type="ECO:0000313" key="3">
    <source>
        <dbReference type="EMBL" id="UOF00109.1"/>
    </source>
</evidence>
<dbReference type="Gene3D" id="3.40.30.10">
    <property type="entry name" value="Glutaredoxin"/>
    <property type="match status" value="1"/>
</dbReference>
<dbReference type="EMBL" id="CP093442">
    <property type="protein sequence ID" value="UOF00109.1"/>
    <property type="molecule type" value="Genomic_DNA"/>
</dbReference>
<protein>
    <submittedName>
        <fullName evidence="3">Arsenate reductase family protein</fullName>
    </submittedName>
</protein>
<dbReference type="RefSeq" id="WP_243535754.1">
    <property type="nucleotide sequence ID" value="NZ_CP093442.1"/>
</dbReference>
<dbReference type="InterPro" id="IPR006660">
    <property type="entry name" value="Arsenate_reductase-like"/>
</dbReference>
<dbReference type="InterPro" id="IPR036249">
    <property type="entry name" value="Thioredoxin-like_sf"/>
</dbReference>
<proteinExistence type="inferred from homology"/>
<sequence length="117" mass="13323">MNQWKLYHNPNCSKSREALTLLETTGVNFHIINYIKNPLTQEELTGLISELNCSLSSLVRTKEHDFTEAPFDVNSAEEVAYRLSKEPHLMERPILQGKGVAVIGRPLENFKVLLDNN</sequence>
<comment type="similarity">
    <text evidence="1 2">Belongs to the ArsC family.</text>
</comment>
<accession>A0ABY4C5K5</accession>
<reference evidence="3" key="1">
    <citation type="submission" date="2022-03" db="EMBL/GenBank/DDBJ databases">
        <title>Genome Identification and Characterization of new species Bdellovibrio reynosense LBG001 sp. nov. from a Mexico soil sample.</title>
        <authorList>
            <person name="Camilli A."/>
            <person name="Ajao Y."/>
            <person name="Guo X."/>
        </authorList>
    </citation>
    <scope>NUCLEOTIDE SEQUENCE</scope>
    <source>
        <strain evidence="3">LBG001</strain>
    </source>
</reference>
<dbReference type="Proteomes" id="UP000830116">
    <property type="component" value="Chromosome"/>
</dbReference>
<name>A0ABY4C5K5_9BACT</name>
<keyword evidence="4" id="KW-1185">Reference proteome</keyword>
<dbReference type="SUPFAM" id="SSF52833">
    <property type="entry name" value="Thioredoxin-like"/>
    <property type="match status" value="1"/>
</dbReference>
<evidence type="ECO:0000256" key="2">
    <source>
        <dbReference type="PROSITE-ProRule" id="PRU01282"/>
    </source>
</evidence>
<evidence type="ECO:0000313" key="4">
    <source>
        <dbReference type="Proteomes" id="UP000830116"/>
    </source>
</evidence>
<evidence type="ECO:0000256" key="1">
    <source>
        <dbReference type="ARBA" id="ARBA00007198"/>
    </source>
</evidence>
<dbReference type="Pfam" id="PF03960">
    <property type="entry name" value="ArsC"/>
    <property type="match status" value="1"/>
</dbReference>
<dbReference type="PANTHER" id="PTHR30041">
    <property type="entry name" value="ARSENATE REDUCTASE"/>
    <property type="match status" value="1"/>
</dbReference>
<gene>
    <name evidence="3" type="ORF">MNR06_10385</name>
</gene>
<dbReference type="PROSITE" id="PS51353">
    <property type="entry name" value="ARSC"/>
    <property type="match status" value="1"/>
</dbReference>